<keyword evidence="1" id="KW-0175">Coiled coil</keyword>
<dbReference type="InterPro" id="IPR018873">
    <property type="entry name" value="KilA-N_DNA-bd_domain"/>
</dbReference>
<sequence length="180" mass="20061">MPRDLVTAGMPIDGISQSIFILRGHRVLLDASLAALYAVPTGALVQAVKRNRERFPEDFMFQLSGSEWAALRSQLVISNQGRGGRRYAPYAFTEQGVAMLSSVLKSPDAIAVNIEIMRAFVRMRELLASNKEFAQKLAELERKVDSHDQAIVGILRAIRELMHTPEPKKRPIGFTANLDE</sequence>
<gene>
    <name evidence="3" type="ORF">JM946_29310</name>
</gene>
<evidence type="ECO:0000256" key="1">
    <source>
        <dbReference type="SAM" id="Coils"/>
    </source>
</evidence>
<feature type="coiled-coil region" evidence="1">
    <location>
        <begin position="123"/>
        <end position="150"/>
    </location>
</feature>
<name>A0ABS1X6L6_9GAMM</name>
<evidence type="ECO:0000259" key="2">
    <source>
        <dbReference type="Pfam" id="PF10543"/>
    </source>
</evidence>
<dbReference type="Proteomes" id="UP000661077">
    <property type="component" value="Unassembled WGS sequence"/>
</dbReference>
<comment type="caution">
    <text evidence="3">The sequence shown here is derived from an EMBL/GenBank/DDBJ whole genome shotgun (WGS) entry which is preliminary data.</text>
</comment>
<accession>A0ABS1X6L6</accession>
<feature type="domain" description="KilA-N DNA-binding" evidence="2">
    <location>
        <begin position="18"/>
        <end position="103"/>
    </location>
</feature>
<keyword evidence="4" id="KW-1185">Reference proteome</keyword>
<evidence type="ECO:0000313" key="4">
    <source>
        <dbReference type="Proteomes" id="UP000661077"/>
    </source>
</evidence>
<reference evidence="3 4" key="1">
    <citation type="journal article" date="2021" name="Int. J. Syst. Evol. Microbiol.">
        <title>Steroidobacter gossypii sp. nov., isolated from soil of cotton cropping field.</title>
        <authorList>
            <person name="Huang R."/>
            <person name="Yang S."/>
            <person name="Zhen C."/>
            <person name="Liu W."/>
        </authorList>
    </citation>
    <scope>NUCLEOTIDE SEQUENCE [LARGE SCALE GENOMIC DNA]</scope>
    <source>
        <strain evidence="3 4">S1-65</strain>
    </source>
</reference>
<evidence type="ECO:0000313" key="3">
    <source>
        <dbReference type="EMBL" id="MBM0108850.1"/>
    </source>
</evidence>
<dbReference type="Pfam" id="PF10543">
    <property type="entry name" value="ORF6N"/>
    <property type="match status" value="1"/>
</dbReference>
<protein>
    <submittedName>
        <fullName evidence="3">ORF6N domain-containing protein</fullName>
    </submittedName>
</protein>
<organism evidence="3 4">
    <name type="scientific">Steroidobacter gossypii</name>
    <dbReference type="NCBI Taxonomy" id="2805490"/>
    <lineage>
        <taxon>Bacteria</taxon>
        <taxon>Pseudomonadati</taxon>
        <taxon>Pseudomonadota</taxon>
        <taxon>Gammaproteobacteria</taxon>
        <taxon>Steroidobacterales</taxon>
        <taxon>Steroidobacteraceae</taxon>
        <taxon>Steroidobacter</taxon>
    </lineage>
</organism>
<proteinExistence type="predicted"/>
<dbReference type="EMBL" id="JAEVLS010000010">
    <property type="protein sequence ID" value="MBM0108850.1"/>
    <property type="molecule type" value="Genomic_DNA"/>
</dbReference>